<dbReference type="AlphaFoldDB" id="A0A1J1GZ98"/>
<sequence length="101" mass="12140">MKIFTLCLNIFTFFILTWKIHCFYNYDSSRSLINKDTMQMKNKLKHERLLAEVGVLEEKQTAELEMVPFYKETNEISNKSKDKILNDYWNNNSHVDELQQV</sequence>
<dbReference type="VEuPathDB" id="PlasmoDB:PGAL8A_00022400"/>
<feature type="chain" id="PRO_5013221415" evidence="1">
    <location>
        <begin position="23"/>
        <end position="101"/>
    </location>
</feature>
<proteinExistence type="predicted"/>
<reference evidence="2" key="1">
    <citation type="submission" date="2015-04" db="EMBL/GenBank/DDBJ databases">
        <authorList>
            <consortium name="Pathogen Informatics"/>
        </authorList>
    </citation>
    <scope>NUCLEOTIDE SEQUENCE [LARGE SCALE GENOMIC DNA]</scope>
    <source>
        <strain evidence="2">8A</strain>
    </source>
</reference>
<name>A0A1J1GZ98_PLAGA</name>
<evidence type="ECO:0000313" key="3">
    <source>
        <dbReference type="Proteomes" id="UP000220797"/>
    </source>
</evidence>
<feature type="signal peptide" evidence="1">
    <location>
        <begin position="1"/>
        <end position="22"/>
    </location>
</feature>
<evidence type="ECO:0000313" key="2">
    <source>
        <dbReference type="EMBL" id="CRG97789.1"/>
    </source>
</evidence>
<protein>
    <submittedName>
        <fullName evidence="2">Fam-g protein</fullName>
    </submittedName>
</protein>
<dbReference type="Proteomes" id="UP000220797">
    <property type="component" value="Unassembled WGS sequence"/>
</dbReference>
<evidence type="ECO:0000256" key="1">
    <source>
        <dbReference type="SAM" id="SignalP"/>
    </source>
</evidence>
<keyword evidence="1" id="KW-0732">Signal</keyword>
<dbReference type="RefSeq" id="XP_028530590.1">
    <property type="nucleotide sequence ID" value="XM_028674215.1"/>
</dbReference>
<keyword evidence="3" id="KW-1185">Reference proteome</keyword>
<comment type="caution">
    <text evidence="2">The sequence shown here is derived from an EMBL/GenBank/DDBJ whole genome shotgun (WGS) entry which is preliminary data.</text>
</comment>
<organism evidence="2 3">
    <name type="scientific">Plasmodium gallinaceum</name>
    <dbReference type="NCBI Taxonomy" id="5849"/>
    <lineage>
        <taxon>Eukaryota</taxon>
        <taxon>Sar</taxon>
        <taxon>Alveolata</taxon>
        <taxon>Apicomplexa</taxon>
        <taxon>Aconoidasida</taxon>
        <taxon>Haemosporida</taxon>
        <taxon>Plasmodiidae</taxon>
        <taxon>Plasmodium</taxon>
        <taxon>Plasmodium (Haemamoeba)</taxon>
    </lineage>
</organism>
<dbReference type="GeneID" id="39728747"/>
<dbReference type="EMBL" id="CVMV01000117">
    <property type="protein sequence ID" value="CRG97789.1"/>
    <property type="molecule type" value="Genomic_DNA"/>
</dbReference>
<accession>A0A1J1GZ98</accession>
<gene>
    <name evidence="2" type="ORF">PGAL8A_00022400</name>
</gene>